<feature type="active site" description="Proton donor" evidence="3">
    <location>
        <position position="400"/>
    </location>
</feature>
<evidence type="ECO:0000256" key="4">
    <source>
        <dbReference type="RuleBase" id="RU003737"/>
    </source>
</evidence>
<dbReference type="PROSITE" id="PS00879">
    <property type="entry name" value="ODR_DC_2_2"/>
    <property type="match status" value="1"/>
</dbReference>
<evidence type="ECO:0000256" key="1">
    <source>
        <dbReference type="ARBA" id="ARBA00001933"/>
    </source>
</evidence>
<dbReference type="GO" id="GO:0008836">
    <property type="term" value="F:diaminopimelate decarboxylase activity"/>
    <property type="evidence" value="ECO:0007669"/>
    <property type="project" value="TreeGrafter"/>
</dbReference>
<keyword evidence="8" id="KW-1185">Reference proteome</keyword>
<dbReference type="PANTHER" id="PTHR43727:SF3">
    <property type="entry name" value="GROUP IV DECARBOXYLASE"/>
    <property type="match status" value="1"/>
</dbReference>
<dbReference type="STRING" id="448386.A0A2V3IKW4"/>
<dbReference type="SUPFAM" id="SSF51419">
    <property type="entry name" value="PLP-binding barrel"/>
    <property type="match status" value="1"/>
</dbReference>
<dbReference type="InterPro" id="IPR022644">
    <property type="entry name" value="De-COase2_N"/>
</dbReference>
<comment type="caution">
    <text evidence="7">The sequence shown here is derived from an EMBL/GenBank/DDBJ whole genome shotgun (WGS) entry which is preliminary data.</text>
</comment>
<evidence type="ECO:0000259" key="5">
    <source>
        <dbReference type="Pfam" id="PF00278"/>
    </source>
</evidence>
<dbReference type="InterPro" id="IPR009006">
    <property type="entry name" value="Ala_racemase/Decarboxylase_C"/>
</dbReference>
<dbReference type="PRINTS" id="PR01179">
    <property type="entry name" value="ODADCRBXLASE"/>
</dbReference>
<accession>A0A2V3IKW4</accession>
<name>A0A2V3IKW4_9FLOR</name>
<dbReference type="AlphaFoldDB" id="A0A2V3IKW4"/>
<dbReference type="InterPro" id="IPR002433">
    <property type="entry name" value="Orn_de-COase"/>
</dbReference>
<comment type="cofactor">
    <cofactor evidence="1 3">
        <name>pyridoxal 5'-phosphate</name>
        <dbReference type="ChEBI" id="CHEBI:597326"/>
    </cofactor>
</comment>
<dbReference type="InterPro" id="IPR029066">
    <property type="entry name" value="PLP-binding_barrel"/>
</dbReference>
<dbReference type="Pfam" id="PF02784">
    <property type="entry name" value="Orn_Arg_deC_N"/>
    <property type="match status" value="1"/>
</dbReference>
<dbReference type="Gene3D" id="2.40.37.10">
    <property type="entry name" value="Lyase, Ornithine Decarboxylase, Chain A, domain 1"/>
    <property type="match status" value="1"/>
</dbReference>
<dbReference type="InterPro" id="IPR022643">
    <property type="entry name" value="De-COase2_C"/>
</dbReference>
<dbReference type="PRINTS" id="PR01182">
    <property type="entry name" value="ORNDCRBXLASE"/>
</dbReference>
<evidence type="ECO:0000256" key="3">
    <source>
        <dbReference type="PIRSR" id="PIRSR600183-50"/>
    </source>
</evidence>
<dbReference type="PANTHER" id="PTHR43727">
    <property type="entry name" value="DIAMINOPIMELATE DECARBOXYLASE"/>
    <property type="match status" value="1"/>
</dbReference>
<evidence type="ECO:0000256" key="2">
    <source>
        <dbReference type="ARBA" id="ARBA00022898"/>
    </source>
</evidence>
<evidence type="ECO:0000313" key="8">
    <source>
        <dbReference type="Proteomes" id="UP000247409"/>
    </source>
</evidence>
<dbReference type="InterPro" id="IPR022657">
    <property type="entry name" value="De-COase2_CS"/>
</dbReference>
<evidence type="ECO:0000259" key="6">
    <source>
        <dbReference type="Pfam" id="PF02784"/>
    </source>
</evidence>
<sequence>MEATTLAFSASPFVLPTQPNRPAFNSRRPATRVATKMIRQSVKTPAAPPGEQLAITPNNFIAQTLRAAIADGTLCSASPVAIFYDLQVLRHNARALRAAFPDNTLHAFALKAAPFPRLLEYFKEEGIGAECASVVELACSEAAGIPSENVIFDSPAKTNEQLMYALKRGFHVNADSISELKAIAVLRDECQSTSTIGLRVNPQLGSATIAETFTASKACKFGEGLREKRDDIIAAFERYPFVSCVHVHVGSQGCAVDVIADGAKAAAELADDVNSRVGSKQVHTIDIGGGLSVDYFSDVACDFDTLPRLLRERCDGLFKYRLMTEFGRHMSAKTAFMAAQVTALKQSGGKTYVICQVGADVLMRPVYQPEKWAHRLETYDHAGQLKQSRSAVVEVGGPLCFAGDIIARDRELVMPTVGDWLVVRDAGAYTLSMHMRHTSQLAPPVFGVERDGSRCLLKRGETIEDSVRFWSA</sequence>
<feature type="modified residue" description="N6-(pyridoxal phosphate)lysine" evidence="3">
    <location>
        <position position="111"/>
    </location>
</feature>
<dbReference type="SUPFAM" id="SSF50621">
    <property type="entry name" value="Alanine racemase C-terminal domain-like"/>
    <property type="match status" value="1"/>
</dbReference>
<dbReference type="GO" id="GO:0006596">
    <property type="term" value="P:polyamine biosynthetic process"/>
    <property type="evidence" value="ECO:0007669"/>
    <property type="project" value="InterPro"/>
</dbReference>
<dbReference type="Pfam" id="PF00278">
    <property type="entry name" value="Orn_DAP_Arg_deC"/>
    <property type="match status" value="1"/>
</dbReference>
<organism evidence="7 8">
    <name type="scientific">Gracilariopsis chorda</name>
    <dbReference type="NCBI Taxonomy" id="448386"/>
    <lineage>
        <taxon>Eukaryota</taxon>
        <taxon>Rhodophyta</taxon>
        <taxon>Florideophyceae</taxon>
        <taxon>Rhodymeniophycidae</taxon>
        <taxon>Gracilariales</taxon>
        <taxon>Gracilariaceae</taxon>
        <taxon>Gracilariopsis</taxon>
    </lineage>
</organism>
<gene>
    <name evidence="7" type="ORF">BWQ96_08491</name>
</gene>
<proteinExistence type="inferred from homology"/>
<evidence type="ECO:0000313" key="7">
    <source>
        <dbReference type="EMBL" id="PXF41770.1"/>
    </source>
</evidence>
<dbReference type="EMBL" id="NBIV01000196">
    <property type="protein sequence ID" value="PXF41770.1"/>
    <property type="molecule type" value="Genomic_DNA"/>
</dbReference>
<reference evidence="7 8" key="1">
    <citation type="journal article" date="2018" name="Mol. Biol. Evol.">
        <title>Analysis of the draft genome of the red seaweed Gracilariopsis chorda provides insights into genome size evolution in Rhodophyta.</title>
        <authorList>
            <person name="Lee J."/>
            <person name="Yang E.C."/>
            <person name="Graf L."/>
            <person name="Yang J.H."/>
            <person name="Qiu H."/>
            <person name="Zel Zion U."/>
            <person name="Chan C.X."/>
            <person name="Stephens T.G."/>
            <person name="Weber A.P.M."/>
            <person name="Boo G.H."/>
            <person name="Boo S.M."/>
            <person name="Kim K.M."/>
            <person name="Shin Y."/>
            <person name="Jung M."/>
            <person name="Lee S.J."/>
            <person name="Yim H.S."/>
            <person name="Lee J.H."/>
            <person name="Bhattacharya D."/>
            <person name="Yoon H.S."/>
        </authorList>
    </citation>
    <scope>NUCLEOTIDE SEQUENCE [LARGE SCALE GENOMIC DNA]</scope>
    <source>
        <strain evidence="7 8">SKKU-2015</strain>
        <tissue evidence="7">Whole body</tissue>
    </source>
</reference>
<protein>
    <submittedName>
        <fullName evidence="7">Diaminopimelate decarboxylase</fullName>
    </submittedName>
</protein>
<dbReference type="GO" id="GO:0009089">
    <property type="term" value="P:lysine biosynthetic process via diaminopimelate"/>
    <property type="evidence" value="ECO:0007669"/>
    <property type="project" value="TreeGrafter"/>
</dbReference>
<dbReference type="Gene3D" id="3.20.20.10">
    <property type="entry name" value="Alanine racemase"/>
    <property type="match status" value="1"/>
</dbReference>
<keyword evidence="2 3" id="KW-0663">Pyridoxal phosphate</keyword>
<dbReference type="InterPro" id="IPR000183">
    <property type="entry name" value="Orn/DAP/Arg_de-COase"/>
</dbReference>
<dbReference type="Proteomes" id="UP000247409">
    <property type="component" value="Unassembled WGS sequence"/>
</dbReference>
<feature type="domain" description="Orn/DAP/Arg decarboxylase 2 N-terminal" evidence="6">
    <location>
        <begin position="89"/>
        <end position="332"/>
    </location>
</feature>
<comment type="similarity">
    <text evidence="4">Belongs to the Orn/Lys/Arg decarboxylase class-II family.</text>
</comment>
<dbReference type="OrthoDB" id="5034579at2759"/>
<feature type="domain" description="Orn/DAP/Arg decarboxylase 2 C-terminal" evidence="5">
    <location>
        <begin position="333"/>
        <end position="427"/>
    </location>
</feature>